<dbReference type="InterPro" id="IPR050707">
    <property type="entry name" value="HTH_MetabolicPath_Reg"/>
</dbReference>
<dbReference type="InterPro" id="IPR029016">
    <property type="entry name" value="GAF-like_dom_sf"/>
</dbReference>
<gene>
    <name evidence="6" type="ORF">EI982_02895</name>
</gene>
<dbReference type="Pfam" id="PF01614">
    <property type="entry name" value="IclR_C"/>
    <property type="match status" value="1"/>
</dbReference>
<dbReference type="PANTHER" id="PTHR30136:SF35">
    <property type="entry name" value="HTH-TYPE TRANSCRIPTIONAL REGULATOR RV1719"/>
    <property type="match status" value="1"/>
</dbReference>
<accession>A0A6B9F0S5</accession>
<keyword evidence="3" id="KW-0804">Transcription</keyword>
<sequence length="255" mass="27473">MDVNARNPVKTTRTTLHIVEMLVARDGASVTELAAATPFTKGTVHNHLATLRESGYVTKDGDIYHVGLRFLYPARRATERTRLATVPRDALVELAEATGQRIDLVAREEHQAVLVHSEQGEKYAGPDGVAGDTLPLHCSAAGKAVLANHDGLDASDAIDIADPVERTDHTITDTEPLRRELEHVRDEGLAYDRGELYAGVQGIAVPIVLSGTVRGAVGVLGIDEHMRGKTFQQDIPGLAISAAERLTQRLRDAGV</sequence>
<reference evidence="6 7" key="1">
    <citation type="submission" date="2018-12" db="EMBL/GenBank/DDBJ databases">
        <title>Complete genome sequence of Haloplanus rallus MBLA0036.</title>
        <authorList>
            <person name="Nam Y.-d."/>
            <person name="Kang J."/>
            <person name="Chung W.-H."/>
            <person name="Park Y.S."/>
        </authorList>
    </citation>
    <scope>NUCLEOTIDE SEQUENCE [LARGE SCALE GENOMIC DNA]</scope>
    <source>
        <strain evidence="6 7">MBLA0036</strain>
    </source>
</reference>
<dbReference type="InterPro" id="IPR036388">
    <property type="entry name" value="WH-like_DNA-bd_sf"/>
</dbReference>
<feature type="domain" description="HTH iclR-type" evidence="4">
    <location>
        <begin position="9"/>
        <end position="68"/>
    </location>
</feature>
<dbReference type="Gene3D" id="3.30.450.40">
    <property type="match status" value="1"/>
</dbReference>
<dbReference type="Proteomes" id="UP000428325">
    <property type="component" value="Chromosome"/>
</dbReference>
<evidence type="ECO:0000256" key="2">
    <source>
        <dbReference type="ARBA" id="ARBA00023125"/>
    </source>
</evidence>
<dbReference type="InterPro" id="IPR005471">
    <property type="entry name" value="Tscrpt_reg_IclR_N"/>
</dbReference>
<dbReference type="SUPFAM" id="SSF55781">
    <property type="entry name" value="GAF domain-like"/>
    <property type="match status" value="1"/>
</dbReference>
<evidence type="ECO:0000256" key="3">
    <source>
        <dbReference type="ARBA" id="ARBA00023163"/>
    </source>
</evidence>
<evidence type="ECO:0000313" key="6">
    <source>
        <dbReference type="EMBL" id="QGX93806.1"/>
    </source>
</evidence>
<evidence type="ECO:0000313" key="7">
    <source>
        <dbReference type="Proteomes" id="UP000428325"/>
    </source>
</evidence>
<keyword evidence="7" id="KW-1185">Reference proteome</keyword>
<dbReference type="AlphaFoldDB" id="A0A6B9F0S5"/>
<dbReference type="GO" id="GO:0003700">
    <property type="term" value="F:DNA-binding transcription factor activity"/>
    <property type="evidence" value="ECO:0007669"/>
    <property type="project" value="TreeGrafter"/>
</dbReference>
<keyword evidence="2" id="KW-0238">DNA-binding</keyword>
<evidence type="ECO:0000259" key="5">
    <source>
        <dbReference type="PROSITE" id="PS51078"/>
    </source>
</evidence>
<name>A0A6B9F0S5_9EURY</name>
<dbReference type="OrthoDB" id="14763at2157"/>
<dbReference type="InterPro" id="IPR036390">
    <property type="entry name" value="WH_DNA-bd_sf"/>
</dbReference>
<dbReference type="CDD" id="cd00090">
    <property type="entry name" value="HTH_ARSR"/>
    <property type="match status" value="1"/>
</dbReference>
<dbReference type="InterPro" id="IPR011991">
    <property type="entry name" value="ArsR-like_HTH"/>
</dbReference>
<dbReference type="GeneID" id="99244843"/>
<dbReference type="RefSeq" id="WP_157688042.1">
    <property type="nucleotide sequence ID" value="NZ_CP034345.1"/>
</dbReference>
<dbReference type="PROSITE" id="PS51078">
    <property type="entry name" value="ICLR_ED"/>
    <property type="match status" value="1"/>
</dbReference>
<dbReference type="SUPFAM" id="SSF46785">
    <property type="entry name" value="Winged helix' DNA-binding domain"/>
    <property type="match status" value="1"/>
</dbReference>
<dbReference type="Gene3D" id="1.10.10.10">
    <property type="entry name" value="Winged helix-like DNA-binding domain superfamily/Winged helix DNA-binding domain"/>
    <property type="match status" value="1"/>
</dbReference>
<dbReference type="PROSITE" id="PS51077">
    <property type="entry name" value="HTH_ICLR"/>
    <property type="match status" value="1"/>
</dbReference>
<dbReference type="GO" id="GO:0003677">
    <property type="term" value="F:DNA binding"/>
    <property type="evidence" value="ECO:0007669"/>
    <property type="project" value="UniProtKB-KW"/>
</dbReference>
<keyword evidence="1" id="KW-0805">Transcription regulation</keyword>
<dbReference type="KEGG" id="hra:EI982_02895"/>
<evidence type="ECO:0000259" key="4">
    <source>
        <dbReference type="PROSITE" id="PS51077"/>
    </source>
</evidence>
<organism evidence="6 7">
    <name type="scientific">Haloplanus rallus</name>
    <dbReference type="NCBI Taxonomy" id="1816183"/>
    <lineage>
        <taxon>Archaea</taxon>
        <taxon>Methanobacteriati</taxon>
        <taxon>Methanobacteriota</taxon>
        <taxon>Stenosarchaea group</taxon>
        <taxon>Halobacteria</taxon>
        <taxon>Halobacteriales</taxon>
        <taxon>Haloferacaceae</taxon>
        <taxon>Haloplanus</taxon>
    </lineage>
</organism>
<dbReference type="GO" id="GO:0045892">
    <property type="term" value="P:negative regulation of DNA-templated transcription"/>
    <property type="evidence" value="ECO:0007669"/>
    <property type="project" value="TreeGrafter"/>
</dbReference>
<dbReference type="InterPro" id="IPR014757">
    <property type="entry name" value="Tscrpt_reg_IclR_C"/>
</dbReference>
<protein>
    <submittedName>
        <fullName evidence="6">IclR family transcriptional regulator</fullName>
    </submittedName>
</protein>
<proteinExistence type="predicted"/>
<evidence type="ECO:0000256" key="1">
    <source>
        <dbReference type="ARBA" id="ARBA00023015"/>
    </source>
</evidence>
<dbReference type="EMBL" id="CP034345">
    <property type="protein sequence ID" value="QGX93806.1"/>
    <property type="molecule type" value="Genomic_DNA"/>
</dbReference>
<dbReference type="PANTHER" id="PTHR30136">
    <property type="entry name" value="HELIX-TURN-HELIX TRANSCRIPTIONAL REGULATOR, ICLR FAMILY"/>
    <property type="match status" value="1"/>
</dbReference>
<feature type="domain" description="IclR-ED" evidence="5">
    <location>
        <begin position="69"/>
        <end position="252"/>
    </location>
</feature>
<dbReference type="SMART" id="SM00346">
    <property type="entry name" value="HTH_ICLR"/>
    <property type="match status" value="1"/>
</dbReference>
<dbReference type="Pfam" id="PF09339">
    <property type="entry name" value="HTH_IclR"/>
    <property type="match status" value="1"/>
</dbReference>